<dbReference type="PANTHER" id="PTHR46558:SF15">
    <property type="entry name" value="HELIX-TURN-HELIX DOMAIN PROTEIN"/>
    <property type="match status" value="1"/>
</dbReference>
<dbReference type="Proteomes" id="UP000214739">
    <property type="component" value="Unassembled WGS sequence"/>
</dbReference>
<dbReference type="GO" id="GO:0003677">
    <property type="term" value="F:DNA binding"/>
    <property type="evidence" value="ECO:0007669"/>
    <property type="project" value="UniProtKB-KW"/>
</dbReference>
<reference evidence="4 6" key="1">
    <citation type="journal article" date="2017" name="Biosci Microbiota Food Health">
        <title>Genomic characterization reconfirms the taxonomic status of Lactobacillus parakefiri.</title>
        <authorList>
            <person name="Tanizawa Y."/>
            <person name="Kobayashi H."/>
            <person name="Kaminuma E."/>
            <person name="Sakamoto M."/>
            <person name="Ohkuma M."/>
            <person name="Nakamura Y."/>
            <person name="Arita M."/>
            <person name="Tohno M."/>
        </authorList>
    </citation>
    <scope>NUCLEOTIDE SEQUENCE [LARGE SCALE GENOMIC DNA]</scope>
    <source>
        <strain evidence="4 6">JCM 8573</strain>
    </source>
</reference>
<dbReference type="OrthoDB" id="9805856at2"/>
<dbReference type="Proteomes" id="UP000294668">
    <property type="component" value="Unassembled WGS sequence"/>
</dbReference>
<evidence type="ECO:0000256" key="2">
    <source>
        <dbReference type="SAM" id="Phobius"/>
    </source>
</evidence>
<dbReference type="InterPro" id="IPR001387">
    <property type="entry name" value="Cro/C1-type_HTH"/>
</dbReference>
<proteinExistence type="predicted"/>
<keyword evidence="7" id="KW-1185">Reference proteome</keyword>
<dbReference type="AlphaFoldDB" id="A0A224VDS1"/>
<evidence type="ECO:0000313" key="5">
    <source>
        <dbReference type="EMBL" id="TDG88784.1"/>
    </source>
</evidence>
<protein>
    <submittedName>
        <fullName evidence="4">XRE family transcriptional regulator</fullName>
    </submittedName>
</protein>
<sequence length="154" mass="17476">MTLSNLLKQKRLAFNLTQEALAEKIYVSPKTISNWETGKTFPDIESLINLSQLYHLSLDDLLVKGSGIVNDMKDKALVADLSQNRMFQFFGPIMCSTVLFIFLSLNEFVPTMLPANFRVGLGVQVILLIAMAFNVVSAIYFRIRKKQLIERQTN</sequence>
<gene>
    <name evidence="4" type="primary">xre_9</name>
    <name evidence="5" type="ORF">C5L28_002131</name>
    <name evidence="4" type="ORF">LPKJCM_02178</name>
</gene>
<feature type="domain" description="HTH cro/C1-type" evidence="3">
    <location>
        <begin position="7"/>
        <end position="61"/>
    </location>
</feature>
<reference evidence="5 7" key="2">
    <citation type="journal article" date="2019" name="Appl. Microbiol. Biotechnol.">
        <title>Uncovering carbohydrate metabolism through a genotype-phenotype association study of 56 lactic acid bacteria genomes.</title>
        <authorList>
            <person name="Buron-Moles G."/>
            <person name="Chailyan A."/>
            <person name="Dolejs I."/>
            <person name="Forster J."/>
            <person name="Miks M.H."/>
        </authorList>
    </citation>
    <scope>NUCLEOTIDE SEQUENCE [LARGE SCALE GENOMIC DNA]</scope>
    <source>
        <strain evidence="5 7">DSM 10551</strain>
    </source>
</reference>
<dbReference type="CDD" id="cd00093">
    <property type="entry name" value="HTH_XRE"/>
    <property type="match status" value="1"/>
</dbReference>
<evidence type="ECO:0000313" key="7">
    <source>
        <dbReference type="Proteomes" id="UP000294668"/>
    </source>
</evidence>
<dbReference type="RefSeq" id="WP_057961324.1">
    <property type="nucleotide sequence ID" value="NZ_BAAAXO010000060.1"/>
</dbReference>
<dbReference type="SMART" id="SM00530">
    <property type="entry name" value="HTH_XRE"/>
    <property type="match status" value="1"/>
</dbReference>
<keyword evidence="1" id="KW-0238">DNA-binding</keyword>
<keyword evidence="2" id="KW-0472">Membrane</keyword>
<reference evidence="5" key="3">
    <citation type="submission" date="2019-02" db="EMBL/GenBank/DDBJ databases">
        <authorList>
            <person name="Buron G."/>
            <person name="Chaylann A."/>
            <person name="Dolejs I."/>
            <person name="Forster J."/>
            <person name="Miks M.H."/>
        </authorList>
    </citation>
    <scope>NUCLEOTIDE SEQUENCE</scope>
    <source>
        <strain evidence="5">DSM 10551</strain>
    </source>
</reference>
<dbReference type="EMBL" id="PUFL01000084">
    <property type="protein sequence ID" value="TDG88784.1"/>
    <property type="molecule type" value="Genomic_DNA"/>
</dbReference>
<dbReference type="PROSITE" id="PS50943">
    <property type="entry name" value="HTH_CROC1"/>
    <property type="match status" value="1"/>
</dbReference>
<comment type="caution">
    <text evidence="4">The sequence shown here is derived from an EMBL/GenBank/DDBJ whole genome shotgun (WGS) entry which is preliminary data.</text>
</comment>
<dbReference type="SUPFAM" id="SSF47413">
    <property type="entry name" value="lambda repressor-like DNA-binding domains"/>
    <property type="match status" value="1"/>
</dbReference>
<dbReference type="InterPro" id="IPR010982">
    <property type="entry name" value="Lambda_DNA-bd_dom_sf"/>
</dbReference>
<feature type="transmembrane region" description="Helical" evidence="2">
    <location>
        <begin position="121"/>
        <end position="141"/>
    </location>
</feature>
<dbReference type="Pfam" id="PF01381">
    <property type="entry name" value="HTH_3"/>
    <property type="match status" value="1"/>
</dbReference>
<dbReference type="Gene3D" id="1.10.260.40">
    <property type="entry name" value="lambda repressor-like DNA-binding domains"/>
    <property type="match status" value="1"/>
</dbReference>
<evidence type="ECO:0000313" key="4">
    <source>
        <dbReference type="EMBL" id="GAW73045.1"/>
    </source>
</evidence>
<organism evidence="4 6">
    <name type="scientific">Lentilactobacillus parakefiri</name>
    <dbReference type="NCBI Taxonomy" id="152332"/>
    <lineage>
        <taxon>Bacteria</taxon>
        <taxon>Bacillati</taxon>
        <taxon>Bacillota</taxon>
        <taxon>Bacilli</taxon>
        <taxon>Lactobacillales</taxon>
        <taxon>Lactobacillaceae</taxon>
        <taxon>Lentilactobacillus</taxon>
    </lineage>
</organism>
<dbReference type="EMBL" id="BDGB01000105">
    <property type="protein sequence ID" value="GAW73045.1"/>
    <property type="molecule type" value="Genomic_DNA"/>
</dbReference>
<keyword evidence="2" id="KW-1133">Transmembrane helix</keyword>
<dbReference type="PANTHER" id="PTHR46558">
    <property type="entry name" value="TRACRIPTIONAL REGULATORY PROTEIN-RELATED-RELATED"/>
    <property type="match status" value="1"/>
</dbReference>
<feature type="transmembrane region" description="Helical" evidence="2">
    <location>
        <begin position="89"/>
        <end position="109"/>
    </location>
</feature>
<evidence type="ECO:0000313" key="6">
    <source>
        <dbReference type="Proteomes" id="UP000214739"/>
    </source>
</evidence>
<keyword evidence="2" id="KW-0812">Transmembrane</keyword>
<accession>A0A224VDS1</accession>
<evidence type="ECO:0000259" key="3">
    <source>
        <dbReference type="PROSITE" id="PS50943"/>
    </source>
</evidence>
<name>A0A224VDS1_9LACO</name>
<evidence type="ECO:0000256" key="1">
    <source>
        <dbReference type="ARBA" id="ARBA00023125"/>
    </source>
</evidence>